<reference evidence="6 7" key="1">
    <citation type="submission" date="2016-11" db="EMBL/GenBank/DDBJ databases">
        <authorList>
            <person name="Jaros S."/>
            <person name="Januszkiewicz K."/>
            <person name="Wedrychowicz H."/>
        </authorList>
    </citation>
    <scope>NUCLEOTIDE SEQUENCE [LARGE SCALE GENOMIC DNA]</scope>
    <source>
        <strain evidence="6 7">DSM 10502</strain>
    </source>
</reference>
<evidence type="ECO:0000313" key="7">
    <source>
        <dbReference type="Proteomes" id="UP000184404"/>
    </source>
</evidence>
<feature type="compositionally biased region" description="Low complexity" evidence="5">
    <location>
        <begin position="11"/>
        <end position="23"/>
    </location>
</feature>
<sequence length="118" mass="12436">MSKKNKKKAAKQAVVAKAAPKAAPKADDKKVVNKGMLVDAVAEKLEGAISKKDTKAVLDAVLATVVEKVGKGGEVRLVGFGTFKQTHRAARTGRNPQTGAAIQIKASDAFTFRSSIKF</sequence>
<dbReference type="CDD" id="cd13831">
    <property type="entry name" value="HU"/>
    <property type="match status" value="1"/>
</dbReference>
<dbReference type="PROSITE" id="PS00045">
    <property type="entry name" value="HISTONE_LIKE"/>
    <property type="match status" value="1"/>
</dbReference>
<dbReference type="PRINTS" id="PR01727">
    <property type="entry name" value="DNABINDINGHU"/>
</dbReference>
<organism evidence="6 7">
    <name type="scientific">Schwartzia succinivorans DSM 10502</name>
    <dbReference type="NCBI Taxonomy" id="1123243"/>
    <lineage>
        <taxon>Bacteria</taxon>
        <taxon>Bacillati</taxon>
        <taxon>Bacillota</taxon>
        <taxon>Negativicutes</taxon>
        <taxon>Selenomonadales</taxon>
        <taxon>Selenomonadaceae</taxon>
        <taxon>Schwartzia</taxon>
    </lineage>
</organism>
<keyword evidence="2" id="KW-0226">DNA condensation</keyword>
<comment type="similarity">
    <text evidence="1 4">Belongs to the bacterial histone-like protein family.</text>
</comment>
<evidence type="ECO:0000313" key="6">
    <source>
        <dbReference type="EMBL" id="SHF25026.1"/>
    </source>
</evidence>
<dbReference type="AlphaFoldDB" id="A0A1M5A4Y9"/>
<dbReference type="GO" id="GO:0030261">
    <property type="term" value="P:chromosome condensation"/>
    <property type="evidence" value="ECO:0007669"/>
    <property type="project" value="UniProtKB-KW"/>
</dbReference>
<dbReference type="OrthoDB" id="9799835at2"/>
<evidence type="ECO:0000256" key="2">
    <source>
        <dbReference type="ARBA" id="ARBA00023067"/>
    </source>
</evidence>
<dbReference type="STRING" id="1123243.SAMN02745190_02197"/>
<keyword evidence="7" id="KW-1185">Reference proteome</keyword>
<dbReference type="SUPFAM" id="SSF47729">
    <property type="entry name" value="IHF-like DNA-binding proteins"/>
    <property type="match status" value="1"/>
</dbReference>
<proteinExistence type="inferred from homology"/>
<dbReference type="GO" id="GO:0030527">
    <property type="term" value="F:structural constituent of chromatin"/>
    <property type="evidence" value="ECO:0007669"/>
    <property type="project" value="InterPro"/>
</dbReference>
<dbReference type="Proteomes" id="UP000184404">
    <property type="component" value="Unassembled WGS sequence"/>
</dbReference>
<feature type="region of interest" description="Disordered" evidence="5">
    <location>
        <begin position="1"/>
        <end position="27"/>
    </location>
</feature>
<dbReference type="PANTHER" id="PTHR33175">
    <property type="entry name" value="DNA-BINDING PROTEIN HU"/>
    <property type="match status" value="1"/>
</dbReference>
<accession>A0A1M5A4Y9</accession>
<dbReference type="RefSeq" id="WP_094756610.1">
    <property type="nucleotide sequence ID" value="NZ_FQUG01000010.1"/>
</dbReference>
<keyword evidence="3 6" id="KW-0238">DNA-binding</keyword>
<evidence type="ECO:0000256" key="1">
    <source>
        <dbReference type="ARBA" id="ARBA00010529"/>
    </source>
</evidence>
<evidence type="ECO:0000256" key="5">
    <source>
        <dbReference type="SAM" id="MobiDB-lite"/>
    </source>
</evidence>
<dbReference type="InterPro" id="IPR020816">
    <property type="entry name" value="Histone-like_DNA-bd_CS"/>
</dbReference>
<dbReference type="Pfam" id="PF00216">
    <property type="entry name" value="Bac_DNA_binding"/>
    <property type="match status" value="1"/>
</dbReference>
<feature type="compositionally biased region" description="Basic residues" evidence="5">
    <location>
        <begin position="1"/>
        <end position="10"/>
    </location>
</feature>
<gene>
    <name evidence="6" type="ORF">SAMN02745190_02197</name>
</gene>
<evidence type="ECO:0000256" key="4">
    <source>
        <dbReference type="RuleBase" id="RU003939"/>
    </source>
</evidence>
<dbReference type="GO" id="GO:0003677">
    <property type="term" value="F:DNA binding"/>
    <property type="evidence" value="ECO:0007669"/>
    <property type="project" value="UniProtKB-KW"/>
</dbReference>
<dbReference type="InterPro" id="IPR010992">
    <property type="entry name" value="IHF-like_DNA-bd_dom_sf"/>
</dbReference>
<evidence type="ECO:0000256" key="3">
    <source>
        <dbReference type="ARBA" id="ARBA00023125"/>
    </source>
</evidence>
<dbReference type="GO" id="GO:0005829">
    <property type="term" value="C:cytosol"/>
    <property type="evidence" value="ECO:0007669"/>
    <property type="project" value="TreeGrafter"/>
</dbReference>
<protein>
    <submittedName>
        <fullName evidence="6">DNA-binding protein HU-beta</fullName>
    </submittedName>
</protein>
<dbReference type="InterPro" id="IPR000119">
    <property type="entry name" value="Hist_DNA-bd"/>
</dbReference>
<dbReference type="EMBL" id="FQUG01000010">
    <property type="protein sequence ID" value="SHF25026.1"/>
    <property type="molecule type" value="Genomic_DNA"/>
</dbReference>
<name>A0A1M5A4Y9_9FIRM</name>
<dbReference type="Gene3D" id="4.10.520.10">
    <property type="entry name" value="IHF-like DNA-binding proteins"/>
    <property type="match status" value="1"/>
</dbReference>
<dbReference type="PANTHER" id="PTHR33175:SF3">
    <property type="entry name" value="DNA-BINDING PROTEIN HU-BETA"/>
    <property type="match status" value="1"/>
</dbReference>
<dbReference type="SMART" id="SM00411">
    <property type="entry name" value="BHL"/>
    <property type="match status" value="1"/>
</dbReference>